<dbReference type="OrthoDB" id="9805514at2"/>
<dbReference type="GO" id="GO:0005886">
    <property type="term" value="C:plasma membrane"/>
    <property type="evidence" value="ECO:0007669"/>
    <property type="project" value="TreeGrafter"/>
</dbReference>
<evidence type="ECO:0000313" key="5">
    <source>
        <dbReference type="EMBL" id="AZQ32350.1"/>
    </source>
</evidence>
<dbReference type="PROSITE" id="PS50893">
    <property type="entry name" value="ABC_TRANSPORTER_2"/>
    <property type="match status" value="1"/>
</dbReference>
<protein>
    <submittedName>
        <fullName evidence="5">ABC transporter ATP-binding protein</fullName>
    </submittedName>
</protein>
<dbReference type="PANTHER" id="PTHR45772">
    <property type="entry name" value="CONSERVED COMPONENT OF ABC TRANSPORTER FOR NATURAL AMINO ACIDS-RELATED"/>
    <property type="match status" value="1"/>
</dbReference>
<sequence>MCAWKAPTYCDARSPPSTSEGASFMLAVDGISVRFGGITALDGVAFSVEPGTAVGLIGPNGAGKTTLFNCLTRRCTPDAGTVRFEDEDLLALPPHSVAGRGIARTFQNLGLFPRLTVRENVMVGAHNRGRAGHLAAALRLPRVRREERELRDQADELLRRLGLADVADHPASGLPFGTLKRVELARALAVRPRLLLLDEPVNGLSHGEVDEFADLVRAVRDDFDLTLVVVEHHMGFVMGLCDKVVCLDFGRKIAEGPPEEIQRDPAVIEAYLGVAA</sequence>
<dbReference type="Gene3D" id="3.40.50.300">
    <property type="entry name" value="P-loop containing nucleotide triphosphate hydrolases"/>
    <property type="match status" value="1"/>
</dbReference>
<dbReference type="PANTHER" id="PTHR45772:SF4">
    <property type="entry name" value="ABC TRANSPORTER ATP-BINDING PROTEIN"/>
    <property type="match status" value="1"/>
</dbReference>
<keyword evidence="6" id="KW-1185">Reference proteome</keyword>
<dbReference type="EMBL" id="CP034539">
    <property type="protein sequence ID" value="AZQ32350.1"/>
    <property type="molecule type" value="Genomic_DNA"/>
</dbReference>
<keyword evidence="1" id="KW-0813">Transport</keyword>
<evidence type="ECO:0000256" key="3">
    <source>
        <dbReference type="ARBA" id="ARBA00022840"/>
    </source>
</evidence>
<dbReference type="AlphaFoldDB" id="A0A3S5HT87"/>
<evidence type="ECO:0000256" key="1">
    <source>
        <dbReference type="ARBA" id="ARBA00022448"/>
    </source>
</evidence>
<dbReference type="GO" id="GO:0016887">
    <property type="term" value="F:ATP hydrolysis activity"/>
    <property type="evidence" value="ECO:0007669"/>
    <property type="project" value="InterPro"/>
</dbReference>
<evidence type="ECO:0000259" key="4">
    <source>
        <dbReference type="PROSITE" id="PS50893"/>
    </source>
</evidence>
<dbReference type="InterPro" id="IPR032823">
    <property type="entry name" value="BCA_ABC_TP_C"/>
</dbReference>
<dbReference type="SMART" id="SM00382">
    <property type="entry name" value="AAA"/>
    <property type="match status" value="1"/>
</dbReference>
<reference evidence="5 6" key="1">
    <citation type="journal article" date="2019" name="Int. J. Syst. Evol. Microbiol.">
        <title>Streptomyces cyaneochromogenes sp. nov., a blue pigment-producing actinomycete from manganese-contaminated soil.</title>
        <authorList>
            <person name="Tang X."/>
            <person name="Zhao J."/>
            <person name="Li K."/>
            <person name="Chen Z."/>
            <person name="Sun Y."/>
            <person name="Gao J."/>
        </authorList>
    </citation>
    <scope>NUCLEOTIDE SEQUENCE [LARGE SCALE GENOMIC DNA]</scope>
    <source>
        <strain evidence="5 6">MK-45</strain>
    </source>
</reference>
<dbReference type="InterPro" id="IPR051120">
    <property type="entry name" value="ABC_AA/LPS_Transport"/>
</dbReference>
<dbReference type="Pfam" id="PF00005">
    <property type="entry name" value="ABC_tran"/>
    <property type="match status" value="1"/>
</dbReference>
<dbReference type="Proteomes" id="UP000280298">
    <property type="component" value="Chromosome"/>
</dbReference>
<dbReference type="InterPro" id="IPR027417">
    <property type="entry name" value="P-loop_NTPase"/>
</dbReference>
<gene>
    <name evidence="5" type="ORF">EJ357_01845</name>
</gene>
<dbReference type="InterPro" id="IPR003593">
    <property type="entry name" value="AAA+_ATPase"/>
</dbReference>
<name>A0A3S5HT87_9ACTN</name>
<dbReference type="InterPro" id="IPR003439">
    <property type="entry name" value="ABC_transporter-like_ATP-bd"/>
</dbReference>
<dbReference type="SUPFAM" id="SSF52540">
    <property type="entry name" value="P-loop containing nucleoside triphosphate hydrolases"/>
    <property type="match status" value="1"/>
</dbReference>
<keyword evidence="2" id="KW-0547">Nucleotide-binding</keyword>
<accession>A0A3S5HT87</accession>
<evidence type="ECO:0000313" key="6">
    <source>
        <dbReference type="Proteomes" id="UP000280298"/>
    </source>
</evidence>
<dbReference type="Pfam" id="PF12399">
    <property type="entry name" value="BCA_ABC_TP_C"/>
    <property type="match status" value="1"/>
</dbReference>
<keyword evidence="3 5" id="KW-0067">ATP-binding</keyword>
<feature type="domain" description="ABC transporter" evidence="4">
    <location>
        <begin position="26"/>
        <end position="274"/>
    </location>
</feature>
<organism evidence="5 6">
    <name type="scientific">Streptomyces cyaneochromogenes</name>
    <dbReference type="NCBI Taxonomy" id="2496836"/>
    <lineage>
        <taxon>Bacteria</taxon>
        <taxon>Bacillati</taxon>
        <taxon>Actinomycetota</taxon>
        <taxon>Actinomycetes</taxon>
        <taxon>Kitasatosporales</taxon>
        <taxon>Streptomycetaceae</taxon>
        <taxon>Streptomyces</taxon>
    </lineage>
</organism>
<dbReference type="FunFam" id="3.40.50.300:FF:000421">
    <property type="entry name" value="Branched-chain amino acid ABC transporter ATP-binding protein"/>
    <property type="match status" value="1"/>
</dbReference>
<dbReference type="CDD" id="cd03219">
    <property type="entry name" value="ABC_Mj1267_LivG_branched"/>
    <property type="match status" value="1"/>
</dbReference>
<dbReference type="KEGG" id="scya:EJ357_01845"/>
<proteinExistence type="predicted"/>
<dbReference type="GO" id="GO:0005524">
    <property type="term" value="F:ATP binding"/>
    <property type="evidence" value="ECO:0007669"/>
    <property type="project" value="UniProtKB-KW"/>
</dbReference>
<evidence type="ECO:0000256" key="2">
    <source>
        <dbReference type="ARBA" id="ARBA00022741"/>
    </source>
</evidence>